<dbReference type="SMART" id="SM00054">
    <property type="entry name" value="EFh"/>
    <property type="match status" value="7"/>
</dbReference>
<dbReference type="PROSITE" id="PS50222">
    <property type="entry name" value="EF_HAND_2"/>
    <property type="match status" value="3"/>
</dbReference>
<dbReference type="Gene3D" id="1.10.238.10">
    <property type="entry name" value="EF-hand"/>
    <property type="match status" value="3"/>
</dbReference>
<keyword evidence="3" id="KW-0175">Coiled coil</keyword>
<proteinExistence type="predicted"/>
<feature type="region of interest" description="Disordered" evidence="4">
    <location>
        <begin position="1377"/>
        <end position="1398"/>
    </location>
</feature>
<evidence type="ECO:0000313" key="7">
    <source>
        <dbReference type="EMBL" id="CDW89712.1"/>
    </source>
</evidence>
<evidence type="ECO:0000259" key="6">
    <source>
        <dbReference type="PROSITE" id="PS50222"/>
    </source>
</evidence>
<evidence type="ECO:0000256" key="1">
    <source>
        <dbReference type="ARBA" id="ARBA00022837"/>
    </source>
</evidence>
<dbReference type="SUPFAM" id="SSF47473">
    <property type="entry name" value="EF-hand"/>
    <property type="match status" value="2"/>
</dbReference>
<dbReference type="InterPro" id="IPR038765">
    <property type="entry name" value="Papain-like_cys_pep_sf"/>
</dbReference>
<dbReference type="GO" id="GO:0005509">
    <property type="term" value="F:calcium ion binding"/>
    <property type="evidence" value="ECO:0007669"/>
    <property type="project" value="InterPro"/>
</dbReference>
<feature type="region of interest" description="Disordered" evidence="4">
    <location>
        <begin position="2176"/>
        <end position="2259"/>
    </location>
</feature>
<dbReference type="InterPro" id="IPR001300">
    <property type="entry name" value="Peptidase_C2_calpain_cat"/>
</dbReference>
<feature type="coiled-coil region" evidence="3">
    <location>
        <begin position="580"/>
        <end position="614"/>
    </location>
</feature>
<reference evidence="7 8" key="1">
    <citation type="submission" date="2014-06" db="EMBL/GenBank/DDBJ databases">
        <authorList>
            <person name="Swart Estienne"/>
        </authorList>
    </citation>
    <scope>NUCLEOTIDE SEQUENCE [LARGE SCALE GENOMIC DNA]</scope>
    <source>
        <strain evidence="7 8">130c</strain>
    </source>
</reference>
<dbReference type="Proteomes" id="UP000039865">
    <property type="component" value="Unassembled WGS sequence"/>
</dbReference>
<feature type="domain" description="EF-hand" evidence="6">
    <location>
        <begin position="190"/>
        <end position="225"/>
    </location>
</feature>
<sequence>MIVTRKRLRDRLYKLSSKSKQTITPYELNEQNVKIFQMTLKNRNMTPEEFFRSLDTKQNKKIATEDFKSALVDKKIYLNYTHASRFAALVDEDFSGDITLQELQKTMKAFGYDCELQDGQEITVEQYALIKVIESLLDRNITAIEIFNAIDVDANEQISIIEISKFLKKVINLETDIDDGNYYENPNKKVQDKEIMIFMNYMDLDHNNTISKAEFLFQFSKLEKLALRYQAAYQRFKTQLNSIDRKYTQNSTINAKRLNDLKITIIKMQREGIIFEQFIGHLKTLSEDNYQNVRLGILLKQFQICYPSISVDKIRQLLQWLQITQGKYNILELQIFLNRHMDESIKSNSTYQCYDVLNQLLQTNQITPEAFVKSSFSLQGSERIGYETFNFTMQKTLQIPQECIIDIFNSLIIDANQVEVRRSDLLMVLNSYYYDSDKISMMNIQMFIPNFEGLNSSRRKAKIIQIIIKKMLDSKLLPITIFKIGTSPASTANTITNTQIQQAFEKLQPIYSKELIEYAFLTEYSKDQFLELLKPDQVIVKEARKVGVNQTRQNYLKILDDFLLQARISPALFYRQLDPSNSKRIQLTVVQQELNKLKNQIKQSQVVIDEQVIQQILYDLDMNGDSLLEESEFFEAIRQSRQQQSNSLFQDENSMQSQQLIAIEHIERLELLPTKQNLLKILNLAQEKKDEEDTSRSEQFQSVILTQDIIKIFNEIELLTSIKSCLSQIQINSKMNIKLRDLSQKLKDNQVTIRQLVELYKVIDTQYLGQMNVISLVQLLNDYSFTIKKPLQCNVEFRIICKLINIFPHSLGDVQEYFSRNSTEEKIGSGDTPLVKDILDKEFQRLFRFQTQVNDYIYEIINNKFKFGLDMLLVKHMYIYIQQIYNDLYPNEKNYQTTMKDKQALVLQDQNRDSAVISSSNKLLSSIQVAKLEDQKQLLLRKLIIKSLGQESGPQYIRILMAKYGFPVDKAELTETQFDKIFSYDTKLLTLEESQLLFQSLHQMFGVQLFDLSKNKKLAKKIKSFDFCDFINKLEAQLTQREMKIITYAMEQTKDTILFVIYNNIQFIKEGLISKQQLARLLIDKYCENEETAIQDFEIRFILNMIDQNNNNFLEIDEVQHYLKLYTTEKRTPDVQQQFVLFIKKYFENTQKAELLVDLYEYCAQVTITQAQKYTIRQNVQIRNEIIKDLLRQRKNFPLYKIMDDLQFTPENGGIIPFLTVFNHLKKLYPYADESKLQIFVKFIDINNDQKIEISEIFKFMNEIYGDEITYEILIQRIALIIYSTKETVENFFFLHQINLQKIQYIMDFSQFVQAISQLFKISKAFIDSVKGQIRILEAKEQDTDEVAQKLEDRIKTSKDKISEALKTKFKLMQKKELEASGQKDEKDKDEQDPENKFKRSTKLTNVEILKLFIDNYKDLNNLSLIQKACLNLQALFKQSSVIRASLLTKRVCQIQVLFYEMGRQDLWTDIMAMENVTRAYECNIYTFQNMIKRINERSVVNFEMLRKILEQRYKQISDMIYEDFLSIQTIVERIRAQVSQYEVQPELQFGERVSIFELMNVLQQVYNIVIRSKEEQLIRIELQLQKDKNFVQFSILKLFLVQCGIQVKLKDQIYFIFDTLEQAIIGIKTIREYLRKHPYIDINQMMIRTIDFHPVNWLDIQKLSSKSPPSGLCPVHSNIIIKDCILQMKADQIDKRDHITELLVHDENNLPPNEVPFVVVKLFNQYVICDRLLPFQSKENNLIPLFTYDAKEFAMSFIEKALAVMVNGYEQLKILPNIQRMLLHLNYMYLDTYTITDKVQSFKESYQDLYDNYFLKNVMRHIYFKFPISKKKQHVNPLTLGLEPGRVYSIIAFICLKVDEKIQHNLIVIYNPYISEDLRKNGEIWSKAYLLNAKKNKKIIEMIQSQYDLSVYQFISDKENNAYTYDFKDVFEIAEGNDLELQIYYNLQDQEDVKYEQIDLDYDYSVAKNQLLLRQDKNKTEKAFGLIYIDLRGHQNDKFLLAIKQSPAPSEQLQNNVEVEVKIYFQQEYPFIIELNEIRNDSKVKSKIIKNTLSQEIKVDSPSRQKSSVSDEQQDPFEEFKVAGTEAIRGEEIKTQEEEYEYYGEEDEVENVQNKHDESKFIKNVAKLQVQQTQQQSAGKQDLIQVQDAKVKKNQSQRILDDIIQPDVQVEEIKQSQSILGGSQKELRPESGSQVSQHSSRTSRISQRSLFQNSIKEEVEEEDYEDEQIDRHQRRKKKEIQFEEKTIPQSEEKNIKNSSVIQNQNSLSEQNLDKTIDIIQEKGGISEIKNNITLKAEKVDQKSKIIPQFNNNEDKPEEIIEEEVIDE</sequence>
<dbReference type="InterPro" id="IPR011992">
    <property type="entry name" value="EF-hand-dom_pair"/>
</dbReference>
<comment type="caution">
    <text evidence="2">Lacks conserved residue(s) required for the propagation of feature annotation.</text>
</comment>
<dbReference type="GO" id="GO:0006508">
    <property type="term" value="P:proteolysis"/>
    <property type="evidence" value="ECO:0007669"/>
    <property type="project" value="UniProtKB-KW"/>
</dbReference>
<dbReference type="PROSITE" id="PS00018">
    <property type="entry name" value="EF_HAND_1"/>
    <property type="match status" value="3"/>
</dbReference>
<evidence type="ECO:0000259" key="5">
    <source>
        <dbReference type="PROSITE" id="PS50203"/>
    </source>
</evidence>
<keyword evidence="8" id="KW-1185">Reference proteome</keyword>
<dbReference type="InterPro" id="IPR002048">
    <property type="entry name" value="EF_hand_dom"/>
</dbReference>
<evidence type="ECO:0000256" key="3">
    <source>
        <dbReference type="SAM" id="Coils"/>
    </source>
</evidence>
<evidence type="ECO:0000256" key="4">
    <source>
        <dbReference type="SAM" id="MobiDB-lite"/>
    </source>
</evidence>
<organism evidence="7 8">
    <name type="scientific">Stylonychia lemnae</name>
    <name type="common">Ciliate</name>
    <dbReference type="NCBI Taxonomy" id="5949"/>
    <lineage>
        <taxon>Eukaryota</taxon>
        <taxon>Sar</taxon>
        <taxon>Alveolata</taxon>
        <taxon>Ciliophora</taxon>
        <taxon>Intramacronucleata</taxon>
        <taxon>Spirotrichea</taxon>
        <taxon>Stichotrichia</taxon>
        <taxon>Sporadotrichida</taxon>
        <taxon>Oxytrichidae</taxon>
        <taxon>Stylonychinae</taxon>
        <taxon>Stylonychia</taxon>
    </lineage>
</organism>
<feature type="compositionally biased region" description="Basic and acidic residues" evidence="4">
    <location>
        <begin position="2240"/>
        <end position="2256"/>
    </location>
</feature>
<feature type="domain" description="EF-hand" evidence="6">
    <location>
        <begin position="1232"/>
        <end position="1267"/>
    </location>
</feature>
<dbReference type="PROSITE" id="PS50203">
    <property type="entry name" value="CALPAIN_CAT"/>
    <property type="match status" value="1"/>
</dbReference>
<feature type="domain" description="EF-hand" evidence="6">
    <location>
        <begin position="1094"/>
        <end position="1129"/>
    </location>
</feature>
<accession>A0A078B8U0</accession>
<keyword evidence="7" id="KW-0378">Hydrolase</keyword>
<keyword evidence="7" id="KW-0645">Protease</keyword>
<evidence type="ECO:0000256" key="2">
    <source>
        <dbReference type="PROSITE-ProRule" id="PRU00239"/>
    </source>
</evidence>
<feature type="compositionally biased region" description="Acidic residues" evidence="4">
    <location>
        <begin position="2219"/>
        <end position="2229"/>
    </location>
</feature>
<protein>
    <submittedName>
        <fullName evidence="7">Cysteine protease family c02</fullName>
    </submittedName>
</protein>
<dbReference type="InterPro" id="IPR018247">
    <property type="entry name" value="EF_Hand_1_Ca_BS"/>
</dbReference>
<dbReference type="GO" id="GO:0004198">
    <property type="term" value="F:calcium-dependent cysteine-type endopeptidase activity"/>
    <property type="evidence" value="ECO:0007669"/>
    <property type="project" value="InterPro"/>
</dbReference>
<name>A0A078B8U0_STYLE</name>
<evidence type="ECO:0000313" key="8">
    <source>
        <dbReference type="Proteomes" id="UP000039865"/>
    </source>
</evidence>
<feature type="domain" description="Calpain catalytic" evidence="5">
    <location>
        <begin position="1728"/>
        <end position="1874"/>
    </location>
</feature>
<keyword evidence="1" id="KW-0106">Calcium</keyword>
<feature type="compositionally biased region" description="Polar residues" evidence="4">
    <location>
        <begin position="2192"/>
        <end position="2215"/>
    </location>
</feature>
<gene>
    <name evidence="7" type="primary">Contig16763.g17860</name>
    <name evidence="7" type="ORF">STYLEM_18849</name>
</gene>
<dbReference type="SUPFAM" id="SSF54001">
    <property type="entry name" value="Cysteine proteinases"/>
    <property type="match status" value="1"/>
</dbReference>
<dbReference type="EMBL" id="CCKQ01017818">
    <property type="protein sequence ID" value="CDW89712.1"/>
    <property type="molecule type" value="Genomic_DNA"/>
</dbReference>
<dbReference type="InParanoid" id="A0A078B8U0"/>